<dbReference type="EMBL" id="CP015098">
    <property type="protein sequence ID" value="AMW10455.1"/>
    <property type="molecule type" value="Genomic_DNA"/>
</dbReference>
<evidence type="ECO:0000313" key="2">
    <source>
        <dbReference type="EMBL" id="AMW10455.1"/>
    </source>
</evidence>
<name>A0A143C077_9ACTN</name>
<dbReference type="STRING" id="1783515.A4E84_13585"/>
<feature type="region of interest" description="Disordered" evidence="1">
    <location>
        <begin position="1"/>
        <end position="97"/>
    </location>
</feature>
<organism evidence="2 3">
    <name type="scientific">Streptomyces qaidamensis</name>
    <dbReference type="NCBI Taxonomy" id="1783515"/>
    <lineage>
        <taxon>Bacteria</taxon>
        <taxon>Bacillati</taxon>
        <taxon>Actinomycetota</taxon>
        <taxon>Actinomycetes</taxon>
        <taxon>Kitasatosporales</taxon>
        <taxon>Streptomycetaceae</taxon>
        <taxon>Streptomyces</taxon>
        <taxon>Streptomyces aurantiacus group</taxon>
    </lineage>
</organism>
<gene>
    <name evidence="2" type="ORF">A4E84_13585</name>
</gene>
<evidence type="ECO:0000313" key="3">
    <source>
        <dbReference type="Proteomes" id="UP000076096"/>
    </source>
</evidence>
<protein>
    <submittedName>
        <fullName evidence="2">Uncharacterized protein</fullName>
    </submittedName>
</protein>
<evidence type="ECO:0000256" key="1">
    <source>
        <dbReference type="SAM" id="MobiDB-lite"/>
    </source>
</evidence>
<dbReference type="KEGG" id="stsi:A4E84_13585"/>
<keyword evidence="3" id="KW-1185">Reference proteome</keyword>
<dbReference type="Proteomes" id="UP000076096">
    <property type="component" value="Chromosome"/>
</dbReference>
<proteinExistence type="predicted"/>
<dbReference type="AlphaFoldDB" id="A0A143C077"/>
<reference evidence="3" key="1">
    <citation type="submission" date="2016-04" db="EMBL/GenBank/DDBJ databases">
        <authorList>
            <person name="Zhang B."/>
        </authorList>
    </citation>
    <scope>NUCLEOTIDE SEQUENCE [LARGE SCALE GENOMIC DNA]</scope>
    <source>
        <strain evidence="3">S10</strain>
    </source>
</reference>
<sequence length="97" mass="9475">MFLAAEKGTCDGLSAPAPVNNPDGARTRDGESVGDVNGEDRAELFTGATGENRTAGGWAFPNPVDAPTATDSGSFGAGTLGTVRSGSGSGLGSAFAP</sequence>
<accession>A0A143C077</accession>